<accession>A0ACB8IKT8</accession>
<dbReference type="Proteomes" id="UP000829398">
    <property type="component" value="Chromosome 8"/>
</dbReference>
<protein>
    <submittedName>
        <fullName evidence="1">Uncharacterized protein</fullName>
    </submittedName>
</protein>
<organism evidence="1 2">
    <name type="scientific">Citrus sinensis</name>
    <name type="common">Sweet orange</name>
    <name type="synonym">Citrus aurantium var. sinensis</name>
    <dbReference type="NCBI Taxonomy" id="2711"/>
    <lineage>
        <taxon>Eukaryota</taxon>
        <taxon>Viridiplantae</taxon>
        <taxon>Streptophyta</taxon>
        <taxon>Embryophyta</taxon>
        <taxon>Tracheophyta</taxon>
        <taxon>Spermatophyta</taxon>
        <taxon>Magnoliopsida</taxon>
        <taxon>eudicotyledons</taxon>
        <taxon>Gunneridae</taxon>
        <taxon>Pentapetalae</taxon>
        <taxon>rosids</taxon>
        <taxon>malvids</taxon>
        <taxon>Sapindales</taxon>
        <taxon>Rutaceae</taxon>
        <taxon>Aurantioideae</taxon>
        <taxon>Citrus</taxon>
    </lineage>
</organism>
<reference evidence="2" key="1">
    <citation type="journal article" date="2023" name="Hortic. Res.">
        <title>A chromosome-level phased genome enabling allele-level studies in sweet orange: a case study on citrus Huanglongbing tolerance.</title>
        <authorList>
            <person name="Wu B."/>
            <person name="Yu Q."/>
            <person name="Deng Z."/>
            <person name="Duan Y."/>
            <person name="Luo F."/>
            <person name="Gmitter F. Jr."/>
        </authorList>
    </citation>
    <scope>NUCLEOTIDE SEQUENCE [LARGE SCALE GENOMIC DNA]</scope>
    <source>
        <strain evidence="2">cv. Valencia</strain>
    </source>
</reference>
<dbReference type="EMBL" id="CM039177">
    <property type="protein sequence ID" value="KAH9697525.1"/>
    <property type="molecule type" value="Genomic_DNA"/>
</dbReference>
<evidence type="ECO:0000313" key="1">
    <source>
        <dbReference type="EMBL" id="KAH9697525.1"/>
    </source>
</evidence>
<keyword evidence="2" id="KW-1185">Reference proteome</keyword>
<comment type="caution">
    <text evidence="1">The sequence shown here is derived from an EMBL/GenBank/DDBJ whole genome shotgun (WGS) entry which is preliminary data.</text>
</comment>
<gene>
    <name evidence="1" type="ORF">KPL71_023638</name>
</gene>
<sequence>MADDRDRAIRDYVVLTPQIVHPGIIRAEVEAANFELKLVMFQILQTVGQFNGLPNEDPHLHLKLFLEVNDAFKIAGATQDALRLRLFPYSLRDQARAWLNSLPSDSITTWNELADKFLMKYFPSTKNAKLRNEITSFHQLEDDSLYEAWERFKELLRRCPHHGIPCCIQLETFYNGLNPSTRLMVDASANGALLSKSYTEAYEILERITNNNYQWPSARQPTARGSAGVHNIDAIIALSAQVTSLTNMVKAMTSAPATVKQVAELSCVYCGEEHDFDNCPGNPASVNYSQDVSLRNLENQIGQLATAMSNRTQGSLPNNTEDPRRESKEHCKAINLRSRKNVDTPVDVTKNEMKFNSAQKPPQNGSMLQQAPHQDTCYMSQATATAEENQPEHTEKEVATPVATTCTYPNKQGSLPPEATQQFRHPPPFPQRLGEFETVALTQESSHMLQSKIPAKVKDPESFTIPCSIGTRYAGRALCDLGASINLMQLYVFKQLGVGECRPTTVTLQLADRSHAYPEEAMRNPDEVEDCNFLSVVDFVVVDRMDRCCSNVFDKVTTFDDVEEEDVVAIQTYWMEEKQSDRHNRFIEHLNLSDREVKTTLPSIESPPSLELKLLPSHLKYAYLGQNNTLPVIISSTLDADRKGTENQVADHLSRLEADTNTLTRKDITETFLDEHMLVVQQAQMLQQSESPWYADFANYLVSGLLPPELKFQEKKKFLHDVRSYQWGDPHLYKLFSDQVIRRCAAEGEIPHILESCHAAAYGGHFGGHRTAAKVLQSGYYWPTIFKDAYEFVKCCDRCQRTGNITRRHEMPLTNILEVEVFDVWGIDFLGPFPPSFGNLYILVAMDYISKWVEAAALPTNNAKTVMAFLQKNIFFRFGTPREIISDEATHFCNKVFAAAMVKYGVRHKVATTYHPQSNGQAKVSNREIKNILEKVVNPTRKDWSLHLHDSLWAYRTSYKTPLGMSPYRIFYGKACHLPLELEHKAHWALKKLNWDIHAAAEQRKLQLCELDELRLFSCENARIYTERTKHWHDKHIQHMQFNPGQLVLLHNTRLRLFLGKLKSRWSGPFKLLKLYTHGAVDLLDEQTGQEFKVNGHRAKHYIYPTADCSKELLDKLTPKKWNTIFTTLTIEGASWANEEGRVVNKINLKPIAKVWVKFLKSRLMPTTHNTTVSQERLVLLYVIVRGLPIDVGSIIAKEIWDCAVKTHRTAALLFPSLITSICVVSGVRLNTRDEHVKNKGAFTARTIERVARESAGTTTEPAVYNFDTNTTGALAVASEEATATDEPAEEAAAEPQAEAKSEDSEPSNPPEEEGDKSKTDSSPTEAEDNSEKEREEPSIPTQSKTRKKNIIQEEEEEGLEEKPSIPVLAGKGKDKGKVKMATPPVSEDEMEQVDAELATAVARVTPTPVQAKQLLAIIAAITAEGQAADASTLIPPQQTPSQPIRTSPRQSNKRKGSTSKGTVTATPATTPITSPVKKKTKTLPATSPQASPKDKLRSASKKR</sequence>
<evidence type="ECO:0000313" key="2">
    <source>
        <dbReference type="Proteomes" id="UP000829398"/>
    </source>
</evidence>
<name>A0ACB8IKT8_CITSI</name>
<proteinExistence type="predicted"/>